<gene>
    <name evidence="1" type="ordered locus">Shewmr7_4038</name>
</gene>
<organism evidence="1">
    <name type="scientific">Shewanella sp. (strain MR-7)</name>
    <dbReference type="NCBI Taxonomy" id="60481"/>
    <lineage>
        <taxon>Bacteria</taxon>
        <taxon>Pseudomonadati</taxon>
        <taxon>Pseudomonadota</taxon>
        <taxon>Gammaproteobacteria</taxon>
        <taxon>Alteromonadales</taxon>
        <taxon>Shewanellaceae</taxon>
        <taxon>Shewanella</taxon>
    </lineage>
</organism>
<protein>
    <submittedName>
        <fullName evidence="1">Uncharacterized protein</fullName>
    </submittedName>
</protein>
<evidence type="ECO:0000313" key="1">
    <source>
        <dbReference type="EMBL" id="ABI45015.1"/>
    </source>
</evidence>
<dbReference type="AlphaFoldDB" id="Q0HPE0"/>
<sequence>MGSFDWVALAAFIFSVYNMYRGRQFARKQEDLTDVKNALSKVQLQLEKIRVLEMYKADFGARFVKEGTSKKLVITNKGKAEARNVTLTFTEGPYFVINQEVSSKFPMTSMDSMSSVRLLATSSLERTEVKEKFVVGWVDDSGVHNKTFDIPVY</sequence>
<accession>Q0HPE0</accession>
<dbReference type="KEGG" id="shm:Shewmr7_4038"/>
<geneLocation type="plasmid" evidence="1">
    <name>unnamed1</name>
</geneLocation>
<keyword evidence="1" id="KW-0614">Plasmid</keyword>
<dbReference type="HOGENOM" id="CLU_141497_0_0_6"/>
<reference evidence="1" key="1">
    <citation type="submission" date="2006-08" db="EMBL/GenBank/DDBJ databases">
        <title>Complete sequence of Plasmid1 of Shewanella sp. MR-7.</title>
        <authorList>
            <consortium name="US DOE Joint Genome Institute"/>
            <person name="Copeland A."/>
            <person name="Lucas S."/>
            <person name="Lapidus A."/>
            <person name="Barry K."/>
            <person name="Detter J.C."/>
            <person name="Glavina del Rio T."/>
            <person name="Hammon N."/>
            <person name="Israni S."/>
            <person name="Dalin E."/>
            <person name="Tice H."/>
            <person name="Pitluck S."/>
            <person name="Kiss H."/>
            <person name="Brettin T."/>
            <person name="Bruce D."/>
            <person name="Han C."/>
            <person name="Tapia R."/>
            <person name="Gilna P."/>
            <person name="Schmutz J."/>
            <person name="Larimer F."/>
            <person name="Land M."/>
            <person name="Hauser L."/>
            <person name="Kyrpides N."/>
            <person name="Mikhailova N."/>
            <person name="Nealson K."/>
            <person name="Konstantinidis K."/>
            <person name="Klappenbach J."/>
            <person name="Tiedje J."/>
            <person name="Richardson P."/>
        </authorList>
    </citation>
    <scope>NUCLEOTIDE SEQUENCE</scope>
    <source>
        <strain evidence="1">MR-7</strain>
        <plasmid evidence="1">unnamed1</plasmid>
    </source>
</reference>
<proteinExistence type="predicted"/>
<name>Q0HPE0_SHESR</name>
<dbReference type="EMBL" id="CP000445">
    <property type="protein sequence ID" value="ABI45015.1"/>
    <property type="molecule type" value="Genomic_DNA"/>
</dbReference>